<gene>
    <name evidence="2" type="ORF">GCM10007977_036420</name>
</gene>
<dbReference type="EMBL" id="BMPI01000016">
    <property type="protein sequence ID" value="GGM31959.1"/>
    <property type="molecule type" value="Genomic_DNA"/>
</dbReference>
<evidence type="ECO:0000256" key="1">
    <source>
        <dbReference type="SAM" id="Phobius"/>
    </source>
</evidence>
<dbReference type="SUPFAM" id="SSF50939">
    <property type="entry name" value="Sialidases"/>
    <property type="match status" value="1"/>
</dbReference>
<feature type="transmembrane region" description="Helical" evidence="1">
    <location>
        <begin position="39"/>
        <end position="61"/>
    </location>
</feature>
<dbReference type="InterPro" id="IPR036278">
    <property type="entry name" value="Sialidase_sf"/>
</dbReference>
<name>A0A917WUT3_9ACTN</name>
<keyword evidence="1" id="KW-1133">Transmembrane helix</keyword>
<accession>A0A917WUT3</accession>
<comment type="caution">
    <text evidence="2">The sequence shown here is derived from an EMBL/GenBank/DDBJ whole genome shotgun (WGS) entry which is preliminary data.</text>
</comment>
<evidence type="ECO:0000313" key="2">
    <source>
        <dbReference type="EMBL" id="GGM31959.1"/>
    </source>
</evidence>
<sequence>MRPELDFRALRAQIEAATWVPDFSTLYRRAGRVRIRDRMAVVGALVGTLAVFAPVALAGIFGRPTPAALGPNPDLGEAWTPGPVVSATGTYPSTTTLRAAAGALPDGVVAAVDVCVEVPQNRRCSLQVTMLREDSADRRTPYLLDALRQSPLDKLESVDLVRITGNTFMLSGEVGGGSRTSVRFSIDTADASPLPGESGAPVVGPSDRLLLGLGDKVVQLAQYGDLFGVRAGDGALSLLASQPPMARRTIVAGLPGEAGWWVAGADLTTGQPSVSVSTDQGRTWVARRLDAPAGLDAPRIATRDGHTAFAFVRYPNSIRFFRTSDGGQDWIEVPTKIELPAQLTGDKALVGREFGVLTRPDRSLMMWIQGNSEMVFLESLDGEHFGVVAGPGGPLAAVENGFAALGSPPRVSKEARNWVEATLSATVLPN</sequence>
<dbReference type="RefSeq" id="WP_190251054.1">
    <property type="nucleotide sequence ID" value="NZ_BMPI01000016.1"/>
</dbReference>
<dbReference type="Proteomes" id="UP000642070">
    <property type="component" value="Unassembled WGS sequence"/>
</dbReference>
<keyword evidence="1" id="KW-0812">Transmembrane</keyword>
<keyword evidence="1" id="KW-0472">Membrane</keyword>
<evidence type="ECO:0000313" key="3">
    <source>
        <dbReference type="Proteomes" id="UP000642070"/>
    </source>
</evidence>
<dbReference type="InterPro" id="IPR015943">
    <property type="entry name" value="WD40/YVTN_repeat-like_dom_sf"/>
</dbReference>
<dbReference type="AlphaFoldDB" id="A0A917WUT3"/>
<reference evidence="2" key="2">
    <citation type="submission" date="2020-09" db="EMBL/GenBank/DDBJ databases">
        <authorList>
            <person name="Sun Q."/>
            <person name="Ohkuma M."/>
        </authorList>
    </citation>
    <scope>NUCLEOTIDE SEQUENCE</scope>
    <source>
        <strain evidence="2">JCM 19831</strain>
    </source>
</reference>
<keyword evidence="3" id="KW-1185">Reference proteome</keyword>
<organism evidence="2 3">
    <name type="scientific">Dactylosporangium sucinum</name>
    <dbReference type="NCBI Taxonomy" id="1424081"/>
    <lineage>
        <taxon>Bacteria</taxon>
        <taxon>Bacillati</taxon>
        <taxon>Actinomycetota</taxon>
        <taxon>Actinomycetes</taxon>
        <taxon>Micromonosporales</taxon>
        <taxon>Micromonosporaceae</taxon>
        <taxon>Dactylosporangium</taxon>
    </lineage>
</organism>
<dbReference type="CDD" id="cd15482">
    <property type="entry name" value="Sialidase_non-viral"/>
    <property type="match status" value="1"/>
</dbReference>
<dbReference type="Gene3D" id="2.130.10.10">
    <property type="entry name" value="YVTN repeat-like/Quinoprotein amine dehydrogenase"/>
    <property type="match status" value="1"/>
</dbReference>
<protein>
    <recommendedName>
        <fullName evidence="4">Exo-alpha-sialidase</fullName>
    </recommendedName>
</protein>
<reference evidence="2" key="1">
    <citation type="journal article" date="2014" name="Int. J. Syst. Evol. Microbiol.">
        <title>Complete genome sequence of Corynebacterium casei LMG S-19264T (=DSM 44701T), isolated from a smear-ripened cheese.</title>
        <authorList>
            <consortium name="US DOE Joint Genome Institute (JGI-PGF)"/>
            <person name="Walter F."/>
            <person name="Albersmeier A."/>
            <person name="Kalinowski J."/>
            <person name="Ruckert C."/>
        </authorList>
    </citation>
    <scope>NUCLEOTIDE SEQUENCE</scope>
    <source>
        <strain evidence="2">JCM 19831</strain>
    </source>
</reference>
<proteinExistence type="predicted"/>
<evidence type="ECO:0008006" key="4">
    <source>
        <dbReference type="Google" id="ProtNLM"/>
    </source>
</evidence>